<organism evidence="2 3">
    <name type="scientific">Cylindrodendrum hubeiense</name>
    <dbReference type="NCBI Taxonomy" id="595255"/>
    <lineage>
        <taxon>Eukaryota</taxon>
        <taxon>Fungi</taxon>
        <taxon>Dikarya</taxon>
        <taxon>Ascomycota</taxon>
        <taxon>Pezizomycotina</taxon>
        <taxon>Sordariomycetes</taxon>
        <taxon>Hypocreomycetidae</taxon>
        <taxon>Hypocreales</taxon>
        <taxon>Nectriaceae</taxon>
        <taxon>Cylindrodendrum</taxon>
    </lineage>
</organism>
<dbReference type="EMBL" id="JAANBB010000723">
    <property type="protein sequence ID" value="KAF7535321.1"/>
    <property type="molecule type" value="Genomic_DNA"/>
</dbReference>
<protein>
    <submittedName>
        <fullName evidence="2">Uncharacterized protein</fullName>
    </submittedName>
</protein>
<name>A0A9P5L4S7_9HYPO</name>
<feature type="region of interest" description="Disordered" evidence="1">
    <location>
        <begin position="1"/>
        <end position="143"/>
    </location>
</feature>
<dbReference type="Proteomes" id="UP000722485">
    <property type="component" value="Unassembled WGS sequence"/>
</dbReference>
<comment type="caution">
    <text evidence="2">The sequence shown here is derived from an EMBL/GenBank/DDBJ whole genome shotgun (WGS) entry which is preliminary data.</text>
</comment>
<keyword evidence="3" id="KW-1185">Reference proteome</keyword>
<feature type="compositionally biased region" description="Basic and acidic residues" evidence="1">
    <location>
        <begin position="106"/>
        <end position="116"/>
    </location>
</feature>
<reference evidence="2" key="1">
    <citation type="submission" date="2020-03" db="EMBL/GenBank/DDBJ databases">
        <title>Draft Genome Sequence of Cylindrodendrum hubeiense.</title>
        <authorList>
            <person name="Buettner E."/>
            <person name="Kellner H."/>
        </authorList>
    </citation>
    <scope>NUCLEOTIDE SEQUENCE</scope>
    <source>
        <strain evidence="2">IHI 201604</strain>
    </source>
</reference>
<evidence type="ECO:0000313" key="3">
    <source>
        <dbReference type="Proteomes" id="UP000722485"/>
    </source>
</evidence>
<evidence type="ECO:0000256" key="1">
    <source>
        <dbReference type="SAM" id="MobiDB-lite"/>
    </source>
</evidence>
<feature type="compositionally biased region" description="Low complexity" evidence="1">
    <location>
        <begin position="95"/>
        <end position="105"/>
    </location>
</feature>
<gene>
    <name evidence="2" type="ORF">G7Z17_g13221</name>
</gene>
<proteinExistence type="predicted"/>
<dbReference type="AlphaFoldDB" id="A0A9P5L4S7"/>
<evidence type="ECO:0000313" key="2">
    <source>
        <dbReference type="EMBL" id="KAF7535321.1"/>
    </source>
</evidence>
<feature type="compositionally biased region" description="Low complexity" evidence="1">
    <location>
        <begin position="1"/>
        <end position="10"/>
    </location>
</feature>
<sequence length="262" mass="28761">MAYPGSSRALPSPPLPWPKPSTRLTYRWPGSPRSPRVQAMYPQARGALDHKRASCHSHANSPPSPPKLSDPMPHAHRPLRAPAEKLTPHGVWTGSSARRSTSARFSFRDRSRDQDGARGTGGGRASARDTQNRPAGAGGSYEAKARCMAPSGESEGLYSYSQKYGRRRGFVSNQPAGQGPWRSRRGTPYARFQGADRLRYAPSSRHCPPLQCCSVHLHCLPVPDVFFWFFLRLPLTTTATTLHRRESIARASPASPASSLIL</sequence>
<accession>A0A9P5L4S7</accession>